<comment type="caution">
    <text evidence="1">The sequence shown here is derived from an EMBL/GenBank/DDBJ whole genome shotgun (WGS) entry which is preliminary data.</text>
</comment>
<dbReference type="Gene3D" id="2.60.40.1930">
    <property type="match status" value="1"/>
</dbReference>
<organism evidence="1 2">
    <name type="scientific">Winogradskyella litorisediminis</name>
    <dbReference type="NCBI Taxonomy" id="1156618"/>
    <lineage>
        <taxon>Bacteria</taxon>
        <taxon>Pseudomonadati</taxon>
        <taxon>Bacteroidota</taxon>
        <taxon>Flavobacteriia</taxon>
        <taxon>Flavobacteriales</taxon>
        <taxon>Flavobacteriaceae</taxon>
        <taxon>Winogradskyella</taxon>
    </lineage>
</organism>
<accession>A0ABW3N8L9</accession>
<evidence type="ECO:0000313" key="2">
    <source>
        <dbReference type="Proteomes" id="UP001597013"/>
    </source>
</evidence>
<proteinExistence type="predicted"/>
<evidence type="ECO:0008006" key="3">
    <source>
        <dbReference type="Google" id="ProtNLM"/>
    </source>
</evidence>
<gene>
    <name evidence="1" type="ORF">ACFQ1Q_06400</name>
</gene>
<dbReference type="EMBL" id="JBHTJL010000009">
    <property type="protein sequence ID" value="MFD1062871.1"/>
    <property type="molecule type" value="Genomic_DNA"/>
</dbReference>
<protein>
    <recommendedName>
        <fullName evidence="3">MG2 domain-containing protein</fullName>
    </recommendedName>
</protein>
<name>A0ABW3N8L9_9FLAO</name>
<evidence type="ECO:0000313" key="1">
    <source>
        <dbReference type="EMBL" id="MFD1062871.1"/>
    </source>
</evidence>
<keyword evidence="2" id="KW-1185">Reference proteome</keyword>
<reference evidence="2" key="1">
    <citation type="journal article" date="2019" name="Int. J. Syst. Evol. Microbiol.">
        <title>The Global Catalogue of Microorganisms (GCM) 10K type strain sequencing project: providing services to taxonomists for standard genome sequencing and annotation.</title>
        <authorList>
            <consortium name="The Broad Institute Genomics Platform"/>
            <consortium name="The Broad Institute Genome Sequencing Center for Infectious Disease"/>
            <person name="Wu L."/>
            <person name="Ma J."/>
        </authorList>
    </citation>
    <scope>NUCLEOTIDE SEQUENCE [LARGE SCALE GENOMIC DNA]</scope>
    <source>
        <strain evidence="2">CCUG 62215</strain>
    </source>
</reference>
<dbReference type="Proteomes" id="UP001597013">
    <property type="component" value="Unassembled WGS sequence"/>
</dbReference>
<sequence length="813" mass="92052">MNAQKTNDYEKVALAEKIYLQLDNRVYNSDATIWFKAILANAATHSTELSSGVLYVDLINSDSEITESKIIKVTNGIGNGYFDLDRSYKSGTYQIRAYTEWNKNFDDNFITNETISIVSETSIKPNKNSANEVDIAKNKSINEDSINLKFFPEGGKIIANLDNRIGFKATNNFAKGIAVEGEIIDKNGKTIIRFKSNRLGLGSFILPNVSASQSYQAKLEKAKKSVLYQLPRIHSEGYQLSVASRKDFVVATVKHNTDFNANIKLSINLRGKTYFEKQATLIDGRYIFTVPKTLFPEGVLEIKLQNQSAKPIAERLFFNNRKSYRLNVDAKIDINKISKRDNLNILLKTKNSSDSIVPSNSSVLVFDKNLYGEFEANRENILTYFLLSSDIKGEIEAASDYFKEDSDINIDDLLLTQGWRNYKYNAASKKFQYVMETGLQLKGVINKKSNRAKRNNIDIMLMTFGDDSSVYTGNVSVPSNFNFQIEDLYGDERKLVLKPSGISEKESQYYNISLTKKAGLKPDFVNDEIQNSLVDKDSLIDTIVKIKQNQRSIENKYYTDINGVNQLDEVIVDAYKMTPKRKEMFDKYGKPDVVIDGKEINEKTKKYSRGLYSNLIGFHDKVLIRKDSLRNYYAETTNGGKGHVNMVIVDGIPVNKDDYESIQYINPKEVTSFEIIDNPSKARQLHATIYGFYPFGEFKASIISIYTKAGKGLYGALDIDQTLNVQTIKAFSIEKEFYVPDYTDATARSIAEPDFRSTIYWNPNVVTTNGESQSISFSHSDDVGDFLVVIESISKDGKLGYKTLEYKVIETQD</sequence>